<dbReference type="PANTHER" id="PTHR10371:SF3">
    <property type="entry name" value="NADH DEHYDROGENASE [UBIQUINONE] FLAVOPROTEIN 2, MITOCHONDRIAL"/>
    <property type="match status" value="1"/>
</dbReference>
<dbReference type="Gene3D" id="3.40.30.10">
    <property type="entry name" value="Glutaredoxin"/>
    <property type="match status" value="1"/>
</dbReference>
<keyword evidence="4" id="KW-0408">Iron</keyword>
<gene>
    <name evidence="7" type="ORF">AACH11_11215</name>
</gene>
<dbReference type="EMBL" id="JBBUTF010000008">
    <property type="protein sequence ID" value="MEK8026529.1"/>
    <property type="molecule type" value="Genomic_DNA"/>
</dbReference>
<proteinExistence type="inferred from homology"/>
<dbReference type="InterPro" id="IPR036249">
    <property type="entry name" value="Thioredoxin-like_sf"/>
</dbReference>
<comment type="similarity">
    <text evidence="1">Belongs to the complex I 24 kDa subunit family.</text>
</comment>
<sequence>MTALALPQLQARLQPLIDAHKDRPGALLPLLHAVQDALGHVPDEVVPLIAPALNLSRAEVHGVISYYHHFRRTPPGRHVLQICRAEACRACGSEALAEAAQRILGCDDHATRADGAVTVEPVYCLGLCAQSPAATFDGQPIARCTPQRLQALADAHGLNPADGAPAATALSARA</sequence>
<evidence type="ECO:0000256" key="4">
    <source>
        <dbReference type="ARBA" id="ARBA00023004"/>
    </source>
</evidence>
<protein>
    <submittedName>
        <fullName evidence="7">Formate dehydrogenase subunit gamma</fullName>
    </submittedName>
</protein>
<keyword evidence="8" id="KW-1185">Reference proteome</keyword>
<dbReference type="PIRSF" id="PIRSF000216">
    <property type="entry name" value="NADH_DH_24kDa"/>
    <property type="match status" value="1"/>
</dbReference>
<name>A0ABU9B9G2_9BURK</name>
<organism evidence="7 8">
    <name type="scientific">Pseudaquabacterium rugosum</name>
    <dbReference type="NCBI Taxonomy" id="2984194"/>
    <lineage>
        <taxon>Bacteria</taxon>
        <taxon>Pseudomonadati</taxon>
        <taxon>Pseudomonadota</taxon>
        <taxon>Betaproteobacteria</taxon>
        <taxon>Burkholderiales</taxon>
        <taxon>Sphaerotilaceae</taxon>
        <taxon>Pseudaquabacterium</taxon>
    </lineage>
</organism>
<dbReference type="InterPro" id="IPR041921">
    <property type="entry name" value="NuoE_N"/>
</dbReference>
<dbReference type="Gene3D" id="1.10.10.1590">
    <property type="entry name" value="NADH-quinone oxidoreductase subunit E"/>
    <property type="match status" value="1"/>
</dbReference>
<accession>A0ABU9B9G2</accession>
<evidence type="ECO:0000256" key="2">
    <source>
        <dbReference type="ARBA" id="ARBA00022714"/>
    </source>
</evidence>
<evidence type="ECO:0000313" key="8">
    <source>
        <dbReference type="Proteomes" id="UP001368500"/>
    </source>
</evidence>
<dbReference type="NCBIfam" id="NF004638">
    <property type="entry name" value="PRK05988.1"/>
    <property type="match status" value="1"/>
</dbReference>
<evidence type="ECO:0000256" key="3">
    <source>
        <dbReference type="ARBA" id="ARBA00022723"/>
    </source>
</evidence>
<reference evidence="7 8" key="1">
    <citation type="submission" date="2024-04" db="EMBL/GenBank/DDBJ databases">
        <title>Novel species of the genus Ideonella isolated from streams.</title>
        <authorList>
            <person name="Lu H."/>
        </authorList>
    </citation>
    <scope>NUCLEOTIDE SEQUENCE [LARGE SCALE GENOMIC DNA]</scope>
    <source>
        <strain evidence="7 8">BYS139W</strain>
    </source>
</reference>
<keyword evidence="2" id="KW-0001">2Fe-2S</keyword>
<evidence type="ECO:0000313" key="7">
    <source>
        <dbReference type="EMBL" id="MEK8026529.1"/>
    </source>
</evidence>
<evidence type="ECO:0000256" key="1">
    <source>
        <dbReference type="ARBA" id="ARBA00010643"/>
    </source>
</evidence>
<evidence type="ECO:0000256" key="6">
    <source>
        <dbReference type="ARBA" id="ARBA00034078"/>
    </source>
</evidence>
<keyword evidence="5" id="KW-0411">Iron-sulfur</keyword>
<keyword evidence="3" id="KW-0479">Metal-binding</keyword>
<comment type="cofactor">
    <cofactor evidence="6">
        <name>[2Fe-2S] cluster</name>
        <dbReference type="ChEBI" id="CHEBI:190135"/>
    </cofactor>
</comment>
<dbReference type="PANTHER" id="PTHR10371">
    <property type="entry name" value="NADH DEHYDROGENASE UBIQUINONE FLAVOPROTEIN 2, MITOCHONDRIAL"/>
    <property type="match status" value="1"/>
</dbReference>
<dbReference type="SUPFAM" id="SSF52833">
    <property type="entry name" value="Thioredoxin-like"/>
    <property type="match status" value="1"/>
</dbReference>
<dbReference type="Proteomes" id="UP001368500">
    <property type="component" value="Unassembled WGS sequence"/>
</dbReference>
<dbReference type="CDD" id="cd03081">
    <property type="entry name" value="TRX_Fd_NuoE_FDH_gamma"/>
    <property type="match status" value="1"/>
</dbReference>
<dbReference type="RefSeq" id="WP_341374312.1">
    <property type="nucleotide sequence ID" value="NZ_JBBUTF010000008.1"/>
</dbReference>
<dbReference type="InterPro" id="IPR002023">
    <property type="entry name" value="NuoE-like"/>
</dbReference>
<comment type="caution">
    <text evidence="7">The sequence shown here is derived from an EMBL/GenBank/DDBJ whole genome shotgun (WGS) entry which is preliminary data.</text>
</comment>
<dbReference type="Pfam" id="PF01257">
    <property type="entry name" value="2Fe-2S_thioredx"/>
    <property type="match status" value="1"/>
</dbReference>
<evidence type="ECO:0000256" key="5">
    <source>
        <dbReference type="ARBA" id="ARBA00023014"/>
    </source>
</evidence>